<dbReference type="InterPro" id="IPR036397">
    <property type="entry name" value="RNaseH_sf"/>
</dbReference>
<evidence type="ECO:0000259" key="8">
    <source>
        <dbReference type="PROSITE" id="PS50879"/>
    </source>
</evidence>
<dbReference type="AlphaFoldDB" id="A0A165ENJ4"/>
<evidence type="ECO:0000256" key="4">
    <source>
        <dbReference type="ARBA" id="ARBA00022722"/>
    </source>
</evidence>
<name>A0A165ENJ4_EXIGL</name>
<comment type="catalytic activity">
    <reaction evidence="1">
        <text>Endonucleolytic cleavage to 5'-phosphomonoester.</text>
        <dbReference type="EC" id="3.1.26.4"/>
    </reaction>
</comment>
<feature type="domain" description="RNase H type-1" evidence="8">
    <location>
        <begin position="39"/>
        <end position="177"/>
    </location>
</feature>
<dbReference type="OrthoDB" id="245563at2759"/>
<dbReference type="Proteomes" id="UP000077266">
    <property type="component" value="Unassembled WGS sequence"/>
</dbReference>
<dbReference type="PROSITE" id="PS50879">
    <property type="entry name" value="RNASE_H_1"/>
    <property type="match status" value="1"/>
</dbReference>
<evidence type="ECO:0000256" key="6">
    <source>
        <dbReference type="ARBA" id="ARBA00022759"/>
    </source>
</evidence>
<dbReference type="STRING" id="1314781.A0A165ENJ4"/>
<accession>A0A165ENJ4</accession>
<evidence type="ECO:0000256" key="1">
    <source>
        <dbReference type="ARBA" id="ARBA00000077"/>
    </source>
</evidence>
<gene>
    <name evidence="9" type="ORF">EXIGLDRAFT_620759</name>
</gene>
<dbReference type="GO" id="GO:0004523">
    <property type="term" value="F:RNA-DNA hybrid ribonuclease activity"/>
    <property type="evidence" value="ECO:0007669"/>
    <property type="project" value="UniProtKB-EC"/>
</dbReference>
<keyword evidence="4" id="KW-0540">Nuclease</keyword>
<comment type="similarity">
    <text evidence="2">Belongs to the RNase H family.</text>
</comment>
<reference evidence="9 10" key="1">
    <citation type="journal article" date="2016" name="Mol. Biol. Evol.">
        <title>Comparative Genomics of Early-Diverging Mushroom-Forming Fungi Provides Insights into the Origins of Lignocellulose Decay Capabilities.</title>
        <authorList>
            <person name="Nagy L.G."/>
            <person name="Riley R."/>
            <person name="Tritt A."/>
            <person name="Adam C."/>
            <person name="Daum C."/>
            <person name="Floudas D."/>
            <person name="Sun H."/>
            <person name="Yadav J.S."/>
            <person name="Pangilinan J."/>
            <person name="Larsson K.H."/>
            <person name="Matsuura K."/>
            <person name="Barry K."/>
            <person name="Labutti K."/>
            <person name="Kuo R."/>
            <person name="Ohm R.A."/>
            <person name="Bhattacharya S.S."/>
            <person name="Shirouzu T."/>
            <person name="Yoshinaga Y."/>
            <person name="Martin F.M."/>
            <person name="Grigoriev I.V."/>
            <person name="Hibbett D.S."/>
        </authorList>
    </citation>
    <scope>NUCLEOTIDE SEQUENCE [LARGE SCALE GENOMIC DNA]</scope>
    <source>
        <strain evidence="9 10">HHB12029</strain>
    </source>
</reference>
<dbReference type="InterPro" id="IPR050092">
    <property type="entry name" value="RNase_H"/>
</dbReference>
<protein>
    <recommendedName>
        <fullName evidence="3">ribonuclease H</fullName>
        <ecNumber evidence="3">3.1.26.4</ecNumber>
    </recommendedName>
</protein>
<dbReference type="SUPFAM" id="SSF53098">
    <property type="entry name" value="Ribonuclease H-like"/>
    <property type="match status" value="1"/>
</dbReference>
<dbReference type="CDD" id="cd09280">
    <property type="entry name" value="RNase_HI_eukaryote_like"/>
    <property type="match status" value="1"/>
</dbReference>
<evidence type="ECO:0000256" key="2">
    <source>
        <dbReference type="ARBA" id="ARBA00005300"/>
    </source>
</evidence>
<evidence type="ECO:0000256" key="5">
    <source>
        <dbReference type="ARBA" id="ARBA00022723"/>
    </source>
</evidence>
<keyword evidence="5" id="KW-0479">Metal-binding</keyword>
<dbReference type="InParanoid" id="A0A165ENJ4"/>
<dbReference type="PANTHER" id="PTHR10642">
    <property type="entry name" value="RIBONUCLEASE H1"/>
    <property type="match status" value="1"/>
</dbReference>
<dbReference type="GO" id="GO:0003676">
    <property type="term" value="F:nucleic acid binding"/>
    <property type="evidence" value="ECO:0007669"/>
    <property type="project" value="InterPro"/>
</dbReference>
<dbReference type="EC" id="3.1.26.4" evidence="3"/>
<evidence type="ECO:0000313" key="10">
    <source>
        <dbReference type="Proteomes" id="UP000077266"/>
    </source>
</evidence>
<sequence length="177" mass="19029">MEEIAGQVALDHLLTRVMASALTNDESIMALYGAAPELECDHIYVYTDGSCVGQAEMGARAGSGVCWGLGSDRNASYRAPGRQTSPRAEIYAVLQAVLNADGARALHIRTDSETNIRTFCYWAPSFAEAGWTCENADLIRATVYLLARRKAVTRFSWVKGHSGNALNDLADGLAAKG</sequence>
<proteinExistence type="inferred from homology"/>
<dbReference type="GO" id="GO:0046872">
    <property type="term" value="F:metal ion binding"/>
    <property type="evidence" value="ECO:0007669"/>
    <property type="project" value="UniProtKB-KW"/>
</dbReference>
<dbReference type="Gene3D" id="3.30.420.10">
    <property type="entry name" value="Ribonuclease H-like superfamily/Ribonuclease H"/>
    <property type="match status" value="1"/>
</dbReference>
<dbReference type="EMBL" id="KV426128">
    <property type="protein sequence ID" value="KZV87352.1"/>
    <property type="molecule type" value="Genomic_DNA"/>
</dbReference>
<evidence type="ECO:0000256" key="3">
    <source>
        <dbReference type="ARBA" id="ARBA00012180"/>
    </source>
</evidence>
<evidence type="ECO:0000313" key="9">
    <source>
        <dbReference type="EMBL" id="KZV87352.1"/>
    </source>
</evidence>
<organism evidence="9 10">
    <name type="scientific">Exidia glandulosa HHB12029</name>
    <dbReference type="NCBI Taxonomy" id="1314781"/>
    <lineage>
        <taxon>Eukaryota</taxon>
        <taxon>Fungi</taxon>
        <taxon>Dikarya</taxon>
        <taxon>Basidiomycota</taxon>
        <taxon>Agaricomycotina</taxon>
        <taxon>Agaricomycetes</taxon>
        <taxon>Auriculariales</taxon>
        <taxon>Exidiaceae</taxon>
        <taxon>Exidia</taxon>
    </lineage>
</organism>
<dbReference type="InterPro" id="IPR002156">
    <property type="entry name" value="RNaseH_domain"/>
</dbReference>
<dbReference type="GO" id="GO:0043137">
    <property type="term" value="P:DNA replication, removal of RNA primer"/>
    <property type="evidence" value="ECO:0007669"/>
    <property type="project" value="TreeGrafter"/>
</dbReference>
<keyword evidence="6" id="KW-0255">Endonuclease</keyword>
<dbReference type="InterPro" id="IPR012337">
    <property type="entry name" value="RNaseH-like_sf"/>
</dbReference>
<evidence type="ECO:0000256" key="7">
    <source>
        <dbReference type="ARBA" id="ARBA00022801"/>
    </source>
</evidence>
<dbReference type="PANTHER" id="PTHR10642:SF26">
    <property type="entry name" value="RIBONUCLEASE H1"/>
    <property type="match status" value="1"/>
</dbReference>
<keyword evidence="7" id="KW-0378">Hydrolase</keyword>
<dbReference type="Pfam" id="PF00075">
    <property type="entry name" value="RNase_H"/>
    <property type="match status" value="1"/>
</dbReference>
<keyword evidence="10" id="KW-1185">Reference proteome</keyword>
<feature type="non-terminal residue" evidence="9">
    <location>
        <position position="177"/>
    </location>
</feature>